<sequence>MSKIPDEKKEKELTFEEREERDRQKIKEIEQLEAKNFPQINYKWYEIGKKICIEVYIKGLLAEEISAKIDQEDKSILFITVKGQEHKFDLFGPVDDVQIAIKKTKAEISMTSTSQPSHFPVLLKCEGRINAMKMKKYAELDRIGEQDKEIGTNAFLKQMFDENNDEGKKAMVKSMMESGGTVLSDNWGDIGSRKVKPIPLDSKDIPKEYDTDYQEKTQKKK</sequence>
<dbReference type="Gene3D" id="2.60.40.790">
    <property type="match status" value="1"/>
</dbReference>
<dbReference type="EMBL" id="GDID01004989">
    <property type="protein sequence ID" value="JAP91617.1"/>
    <property type="molecule type" value="Transcribed_RNA"/>
</dbReference>
<evidence type="ECO:0000256" key="1">
    <source>
        <dbReference type="SAM" id="MobiDB-lite"/>
    </source>
</evidence>
<dbReference type="PROSITE" id="PS51048">
    <property type="entry name" value="SGS"/>
    <property type="match status" value="1"/>
</dbReference>
<accession>A0A146K4M6</accession>
<feature type="region of interest" description="Disordered" evidence="1">
    <location>
        <begin position="184"/>
        <end position="221"/>
    </location>
</feature>
<dbReference type="InterPro" id="IPR044563">
    <property type="entry name" value="Sgt1-like"/>
</dbReference>
<feature type="region of interest" description="Disordered" evidence="1">
    <location>
        <begin position="1"/>
        <end position="20"/>
    </location>
</feature>
<dbReference type="PANTHER" id="PTHR45862">
    <property type="entry name" value="PROTEIN SGT1 HOMOLOG"/>
    <property type="match status" value="1"/>
</dbReference>
<dbReference type="GO" id="GO:0051087">
    <property type="term" value="F:protein-folding chaperone binding"/>
    <property type="evidence" value="ECO:0007669"/>
    <property type="project" value="InterPro"/>
</dbReference>
<feature type="compositionally biased region" description="Basic and acidic residues" evidence="1">
    <location>
        <begin position="201"/>
        <end position="221"/>
    </location>
</feature>
<dbReference type="InterPro" id="IPR007699">
    <property type="entry name" value="SGS_dom"/>
</dbReference>
<dbReference type="AlphaFoldDB" id="A0A146K4M6"/>
<dbReference type="SUPFAM" id="SSF49764">
    <property type="entry name" value="HSP20-like chaperones"/>
    <property type="match status" value="1"/>
</dbReference>
<reference evidence="3" key="1">
    <citation type="submission" date="2015-07" db="EMBL/GenBank/DDBJ databases">
        <title>Adaptation to a free-living lifestyle via gene acquisitions in the diplomonad Trepomonas sp. PC1.</title>
        <authorList>
            <person name="Xu F."/>
            <person name="Jerlstrom-Hultqvist J."/>
            <person name="Kolisko M."/>
            <person name="Simpson A.G.B."/>
            <person name="Roger A.J."/>
            <person name="Svard S.G."/>
            <person name="Andersson J.O."/>
        </authorList>
    </citation>
    <scope>NUCLEOTIDE SEQUENCE</scope>
    <source>
        <strain evidence="3">PC1</strain>
    </source>
</reference>
<proteinExistence type="predicted"/>
<evidence type="ECO:0000313" key="3">
    <source>
        <dbReference type="EMBL" id="JAP91617.1"/>
    </source>
</evidence>
<dbReference type="InterPro" id="IPR008978">
    <property type="entry name" value="HSP20-like_chaperone"/>
</dbReference>
<name>A0A146K4M6_9EUKA</name>
<gene>
    <name evidence="3" type="ORF">TPC1_16716</name>
</gene>
<protein>
    <submittedName>
        <fullName evidence="3">Sgt1-like protein</fullName>
    </submittedName>
</protein>
<feature type="domain" description="SGS" evidence="2">
    <location>
        <begin position="108"/>
        <end position="210"/>
    </location>
</feature>
<evidence type="ECO:0000259" key="2">
    <source>
        <dbReference type="PROSITE" id="PS51048"/>
    </source>
</evidence>
<organism evidence="3">
    <name type="scientific">Trepomonas sp. PC1</name>
    <dbReference type="NCBI Taxonomy" id="1076344"/>
    <lineage>
        <taxon>Eukaryota</taxon>
        <taxon>Metamonada</taxon>
        <taxon>Diplomonadida</taxon>
        <taxon>Hexamitidae</taxon>
        <taxon>Hexamitinae</taxon>
        <taxon>Trepomonas</taxon>
    </lineage>
</organism>
<dbReference type="Pfam" id="PF05002">
    <property type="entry name" value="SGS"/>
    <property type="match status" value="1"/>
</dbReference>